<sequence>MSRTIESVRLSFRFGGVDVPYLETEQQGAYRRQAYNLKSKRLGQIERTSLDWLKDDEESELIKDPKVKNSETSDVTASNIIMPLPKYKADLDKLNCYLYQTTFRNNYGDSKRHSSSVQKLNLDQIEDLRVKRKLHNLRPLRYGSQTHLWQQIPNSAWDRTQIREPFTNEPNVLPNAKKQAFRNPICRKTVYPGEWAEPGRELIDSILNNTLSDIMKLPYPGYTGKKRCVDNNCGQSKENPPDSYLYKSSTKLSHRKFPDYEYNPSHLGRKSTFSKTIDPHNQSPFGNTYPPVRTGTWINYLYQPRWS</sequence>
<dbReference type="Proteomes" id="UP000014500">
    <property type="component" value="Unassembled WGS sequence"/>
</dbReference>
<dbReference type="EMBL" id="JH431429">
    <property type="status" value="NOT_ANNOTATED_CDS"/>
    <property type="molecule type" value="Genomic_DNA"/>
</dbReference>
<name>T1ISB0_STRMM</name>
<dbReference type="AlphaFoldDB" id="T1ISB0"/>
<dbReference type="HOGENOM" id="CLU_907100_0_0_1"/>
<reference evidence="1" key="2">
    <citation type="submission" date="2015-02" db="UniProtKB">
        <authorList>
            <consortium name="EnsemblMetazoa"/>
        </authorList>
    </citation>
    <scope>IDENTIFICATION</scope>
</reference>
<proteinExistence type="predicted"/>
<dbReference type="EnsemblMetazoa" id="SMAR003976-RA">
    <property type="protein sequence ID" value="SMAR003976-PA"/>
    <property type="gene ID" value="SMAR003976"/>
</dbReference>
<evidence type="ECO:0000313" key="2">
    <source>
        <dbReference type="Proteomes" id="UP000014500"/>
    </source>
</evidence>
<keyword evidence="2" id="KW-1185">Reference proteome</keyword>
<accession>T1ISB0</accession>
<evidence type="ECO:0000313" key="1">
    <source>
        <dbReference type="EnsemblMetazoa" id="SMAR003976-PA"/>
    </source>
</evidence>
<reference evidence="2" key="1">
    <citation type="submission" date="2011-05" db="EMBL/GenBank/DDBJ databases">
        <authorList>
            <person name="Richards S.R."/>
            <person name="Qu J."/>
            <person name="Jiang H."/>
            <person name="Jhangiani S.N."/>
            <person name="Agravi P."/>
            <person name="Goodspeed R."/>
            <person name="Gross S."/>
            <person name="Mandapat C."/>
            <person name="Jackson L."/>
            <person name="Mathew T."/>
            <person name="Pu L."/>
            <person name="Thornton R."/>
            <person name="Saada N."/>
            <person name="Wilczek-Boney K.B."/>
            <person name="Lee S."/>
            <person name="Kovar C."/>
            <person name="Wu Y."/>
            <person name="Scherer S.E."/>
            <person name="Worley K.C."/>
            <person name="Muzny D.M."/>
            <person name="Gibbs R."/>
        </authorList>
    </citation>
    <scope>NUCLEOTIDE SEQUENCE</scope>
    <source>
        <strain evidence="2">Brora</strain>
    </source>
</reference>
<organism evidence="1 2">
    <name type="scientific">Strigamia maritima</name>
    <name type="common">European centipede</name>
    <name type="synonym">Geophilus maritimus</name>
    <dbReference type="NCBI Taxonomy" id="126957"/>
    <lineage>
        <taxon>Eukaryota</taxon>
        <taxon>Metazoa</taxon>
        <taxon>Ecdysozoa</taxon>
        <taxon>Arthropoda</taxon>
        <taxon>Myriapoda</taxon>
        <taxon>Chilopoda</taxon>
        <taxon>Pleurostigmophora</taxon>
        <taxon>Geophilomorpha</taxon>
        <taxon>Linotaeniidae</taxon>
        <taxon>Strigamia</taxon>
    </lineage>
</organism>
<protein>
    <submittedName>
        <fullName evidence="1">Uncharacterized protein</fullName>
    </submittedName>
</protein>